<gene>
    <name evidence="3" type="ORF">CCAN11_1770008</name>
</gene>
<accession>A0A0B7IF75</accession>
<reference evidence="4" key="1">
    <citation type="submission" date="2015-01" db="EMBL/GenBank/DDBJ databases">
        <authorList>
            <person name="MANFREDI Pablo"/>
        </authorList>
    </citation>
    <scope>NUCLEOTIDE SEQUENCE [LARGE SCALE GENOMIC DNA]</scope>
    <source>
        <strain evidence="4">Cc11</strain>
    </source>
</reference>
<evidence type="ECO:0000313" key="4">
    <source>
        <dbReference type="Proteomes" id="UP000039370"/>
    </source>
</evidence>
<keyword evidence="3" id="KW-0418">Kinase</keyword>
<protein>
    <submittedName>
        <fullName evidence="3">Autoinducer 2 sensor kinase/phosphatase luxQ</fullName>
        <ecNumber evidence="3">2.7.13.3</ecNumber>
    </submittedName>
</protein>
<dbReference type="PANTHER" id="PTHR45641">
    <property type="entry name" value="TETRATRICOPEPTIDE REPEAT PROTEIN (AFU_ORTHOLOGUE AFUA_6G03870)"/>
    <property type="match status" value="1"/>
</dbReference>
<evidence type="ECO:0000313" key="3">
    <source>
        <dbReference type="EMBL" id="CEN48613.1"/>
    </source>
</evidence>
<dbReference type="AlphaFoldDB" id="A0A0B7IF75"/>
<keyword evidence="1" id="KW-0677">Repeat</keyword>
<dbReference type="Gene3D" id="1.25.40.10">
    <property type="entry name" value="Tetratricopeptide repeat domain"/>
    <property type="match status" value="1"/>
</dbReference>
<evidence type="ECO:0000256" key="2">
    <source>
        <dbReference type="ARBA" id="ARBA00022803"/>
    </source>
</evidence>
<organism evidence="3 4">
    <name type="scientific">Capnocytophaga canimorsus</name>
    <dbReference type="NCBI Taxonomy" id="28188"/>
    <lineage>
        <taxon>Bacteria</taxon>
        <taxon>Pseudomonadati</taxon>
        <taxon>Bacteroidota</taxon>
        <taxon>Flavobacteriia</taxon>
        <taxon>Flavobacteriales</taxon>
        <taxon>Flavobacteriaceae</taxon>
        <taxon>Capnocytophaga</taxon>
    </lineage>
</organism>
<keyword evidence="2" id="KW-0802">TPR repeat</keyword>
<dbReference type="EMBL" id="CDOK01000087">
    <property type="protein sequence ID" value="CEN48613.1"/>
    <property type="molecule type" value="Genomic_DNA"/>
</dbReference>
<sequence length="227" mass="25682">MKLRKLIKILCFKKSFKIRNTDTLLGWSQRYIQSGDKIGELFCYREMGRIQRENSQLTEAINNHQKALDIALILKDTTEIVKLLNDLGVDLRRIGALPEASSYHYKALGYAEAYSGKKNKIDAKNLVIATNGIANISLLLGYDAEAEKYYRKSLQGEKELGSEVGQAINLAKLGTIFEQRQQYDSAQVYYQRSMEQNVLAKTNRGIGLCLNSFGRITSKTKTIRISS</sequence>
<proteinExistence type="predicted"/>
<evidence type="ECO:0000256" key="1">
    <source>
        <dbReference type="ARBA" id="ARBA00022737"/>
    </source>
</evidence>
<dbReference type="PANTHER" id="PTHR45641:SF19">
    <property type="entry name" value="NEPHROCYSTIN-3"/>
    <property type="match status" value="1"/>
</dbReference>
<dbReference type="GO" id="GO:0004673">
    <property type="term" value="F:protein histidine kinase activity"/>
    <property type="evidence" value="ECO:0007669"/>
    <property type="project" value="UniProtKB-EC"/>
</dbReference>
<keyword evidence="3" id="KW-0808">Transferase</keyword>
<dbReference type="Proteomes" id="UP000039370">
    <property type="component" value="Unassembled WGS sequence"/>
</dbReference>
<dbReference type="SUPFAM" id="SSF48452">
    <property type="entry name" value="TPR-like"/>
    <property type="match status" value="1"/>
</dbReference>
<dbReference type="EC" id="2.7.13.3" evidence="3"/>
<dbReference type="InterPro" id="IPR011990">
    <property type="entry name" value="TPR-like_helical_dom_sf"/>
</dbReference>
<name>A0A0B7IF75_9FLAO</name>